<evidence type="ECO:0000259" key="1">
    <source>
        <dbReference type="PROSITE" id="PS50097"/>
    </source>
</evidence>
<dbReference type="Pfam" id="PF07707">
    <property type="entry name" value="BACK"/>
    <property type="match status" value="1"/>
</dbReference>
<dbReference type="AlphaFoldDB" id="A0ABD2J5D0"/>
<dbReference type="SMART" id="SM00875">
    <property type="entry name" value="BACK"/>
    <property type="match status" value="1"/>
</dbReference>
<dbReference type="InterPro" id="IPR000210">
    <property type="entry name" value="BTB/POZ_dom"/>
</dbReference>
<sequence length="311" mass="35268">MGNSMERMKHLLSTAEHSDVHFLILPAHQLILKNVSDVFEAMFNSDAKKERAENASANCPVAMEVPDVEAAAFKVMLSFIYTKDVGELNGFNAMALLFDAKKYNISGLVGPIFANSNLRIAQCFLGFRTGSSFRIGRFSRKCLRFICQNAAQLFKSDNFFQIDQEILCLLLDNDRLLLSDEFEIWKAALRWADEKCRQNGIECFAENRREMLGSALFKIRFPNIQEEDFAKCIVPSNVLTGEELLGVYQFNSPPDLYFRGMPGLYSLNFPSHGRNSDWNKAKGNKRGTLALEIEKVSEFAREAVGTVMPWR</sequence>
<feature type="domain" description="BTB" evidence="1">
    <location>
        <begin position="25"/>
        <end position="85"/>
    </location>
</feature>
<proteinExistence type="predicted"/>
<reference evidence="2 3" key="1">
    <citation type="submission" date="2024-10" db="EMBL/GenBank/DDBJ databases">
        <authorList>
            <person name="Kim D."/>
        </authorList>
    </citation>
    <scope>NUCLEOTIDE SEQUENCE [LARGE SCALE GENOMIC DNA]</scope>
    <source>
        <strain evidence="2">Taebaek</strain>
    </source>
</reference>
<dbReference type="InterPro" id="IPR011333">
    <property type="entry name" value="SKP1/BTB/POZ_sf"/>
</dbReference>
<dbReference type="EMBL" id="JBICCN010000221">
    <property type="protein sequence ID" value="KAL3085751.1"/>
    <property type="molecule type" value="Genomic_DNA"/>
</dbReference>
<dbReference type="PANTHER" id="PTHR45774">
    <property type="entry name" value="BTB/POZ DOMAIN-CONTAINING"/>
    <property type="match status" value="1"/>
</dbReference>
<organism evidence="2 3">
    <name type="scientific">Heterodera schachtii</name>
    <name type="common">Sugarbeet cyst nematode worm</name>
    <name type="synonym">Tylenchus schachtii</name>
    <dbReference type="NCBI Taxonomy" id="97005"/>
    <lineage>
        <taxon>Eukaryota</taxon>
        <taxon>Metazoa</taxon>
        <taxon>Ecdysozoa</taxon>
        <taxon>Nematoda</taxon>
        <taxon>Chromadorea</taxon>
        <taxon>Rhabditida</taxon>
        <taxon>Tylenchina</taxon>
        <taxon>Tylenchomorpha</taxon>
        <taxon>Tylenchoidea</taxon>
        <taxon>Heteroderidae</taxon>
        <taxon>Heteroderinae</taxon>
        <taxon>Heterodera</taxon>
    </lineage>
</organism>
<comment type="caution">
    <text evidence="2">The sequence shown here is derived from an EMBL/GenBank/DDBJ whole genome shotgun (WGS) entry which is preliminary data.</text>
</comment>
<dbReference type="PANTHER" id="PTHR45774:SF3">
    <property type="entry name" value="BTB (POZ) DOMAIN-CONTAINING 2B-RELATED"/>
    <property type="match status" value="1"/>
</dbReference>
<evidence type="ECO:0000313" key="2">
    <source>
        <dbReference type="EMBL" id="KAL3085751.1"/>
    </source>
</evidence>
<name>A0ABD2J5D0_HETSC</name>
<evidence type="ECO:0000313" key="3">
    <source>
        <dbReference type="Proteomes" id="UP001620645"/>
    </source>
</evidence>
<dbReference type="Proteomes" id="UP001620645">
    <property type="component" value="Unassembled WGS sequence"/>
</dbReference>
<protein>
    <recommendedName>
        <fullName evidence="1">BTB domain-containing protein</fullName>
    </recommendedName>
</protein>
<dbReference type="Gene3D" id="1.25.40.420">
    <property type="match status" value="1"/>
</dbReference>
<accession>A0ABD2J5D0</accession>
<dbReference type="InterPro" id="IPR011705">
    <property type="entry name" value="BACK"/>
</dbReference>
<dbReference type="Gene3D" id="3.30.710.10">
    <property type="entry name" value="Potassium Channel Kv1.1, Chain A"/>
    <property type="match status" value="1"/>
</dbReference>
<keyword evidence="3" id="KW-1185">Reference proteome</keyword>
<dbReference type="Pfam" id="PF00651">
    <property type="entry name" value="BTB"/>
    <property type="match status" value="1"/>
</dbReference>
<dbReference type="PROSITE" id="PS50097">
    <property type="entry name" value="BTB"/>
    <property type="match status" value="1"/>
</dbReference>
<dbReference type="SUPFAM" id="SSF54695">
    <property type="entry name" value="POZ domain"/>
    <property type="match status" value="1"/>
</dbReference>
<dbReference type="SMART" id="SM00225">
    <property type="entry name" value="BTB"/>
    <property type="match status" value="1"/>
</dbReference>
<gene>
    <name evidence="2" type="ORF">niasHS_009500</name>
</gene>